<gene>
    <name evidence="2" type="ORF">LCGC14_1477800</name>
</gene>
<evidence type="ECO:0000256" key="1">
    <source>
        <dbReference type="SAM" id="MobiDB-lite"/>
    </source>
</evidence>
<dbReference type="EMBL" id="LAZR01010466">
    <property type="protein sequence ID" value="KKM66772.1"/>
    <property type="molecule type" value="Genomic_DNA"/>
</dbReference>
<accession>A0A0F9MC68</accession>
<name>A0A0F9MC68_9ZZZZ</name>
<feature type="region of interest" description="Disordered" evidence="1">
    <location>
        <begin position="1"/>
        <end position="44"/>
    </location>
</feature>
<organism evidence="2">
    <name type="scientific">marine sediment metagenome</name>
    <dbReference type="NCBI Taxonomy" id="412755"/>
    <lineage>
        <taxon>unclassified sequences</taxon>
        <taxon>metagenomes</taxon>
        <taxon>ecological metagenomes</taxon>
    </lineage>
</organism>
<protein>
    <submittedName>
        <fullName evidence="2">Uncharacterized protein</fullName>
    </submittedName>
</protein>
<feature type="compositionally biased region" description="Basic and acidic residues" evidence="1">
    <location>
        <begin position="30"/>
        <end position="41"/>
    </location>
</feature>
<comment type="caution">
    <text evidence="2">The sequence shown here is derived from an EMBL/GenBank/DDBJ whole genome shotgun (WGS) entry which is preliminary data.</text>
</comment>
<feature type="compositionally biased region" description="Polar residues" evidence="1">
    <location>
        <begin position="1"/>
        <end position="16"/>
    </location>
</feature>
<evidence type="ECO:0000313" key="2">
    <source>
        <dbReference type="EMBL" id="KKM66772.1"/>
    </source>
</evidence>
<sequence length="219" mass="25183">MTNETHTLQTWPSGQSFEYRGDPNGPPDQRQIRTPERRTRGLSENLTVATRPRWRKGKADEWAQIIHSRRAERYSDVEIFCCDSCLVDDLLKAAACGMDREAADLGDGFAMEEIRNLYPNPDAWDAAECRDWLEEHGIEICEQVDDPDLIDDVRSAVRDNAEPAEVMEWWRVSSWLCGQLHEIGEVTIDNNYGYWWGRQATGQGYLMDGVLQRVAARFD</sequence>
<reference evidence="2" key="1">
    <citation type="journal article" date="2015" name="Nature">
        <title>Complex archaea that bridge the gap between prokaryotes and eukaryotes.</title>
        <authorList>
            <person name="Spang A."/>
            <person name="Saw J.H."/>
            <person name="Jorgensen S.L."/>
            <person name="Zaremba-Niedzwiedzka K."/>
            <person name="Martijn J."/>
            <person name="Lind A.E."/>
            <person name="van Eijk R."/>
            <person name="Schleper C."/>
            <person name="Guy L."/>
            <person name="Ettema T.J."/>
        </authorList>
    </citation>
    <scope>NUCLEOTIDE SEQUENCE</scope>
</reference>
<dbReference type="AlphaFoldDB" id="A0A0F9MC68"/>
<proteinExistence type="predicted"/>